<feature type="coiled-coil region" evidence="1">
    <location>
        <begin position="624"/>
        <end position="665"/>
    </location>
</feature>
<feature type="domain" description="Rad50/SbcC-type AAA" evidence="2">
    <location>
        <begin position="6"/>
        <end position="225"/>
    </location>
</feature>
<dbReference type="Gene3D" id="3.40.50.300">
    <property type="entry name" value="P-loop containing nucleotide triphosphate hydrolases"/>
    <property type="match status" value="2"/>
</dbReference>
<gene>
    <name evidence="3" type="ORF">KL86DYS1_10326</name>
</gene>
<evidence type="ECO:0000256" key="1">
    <source>
        <dbReference type="SAM" id="Coils"/>
    </source>
</evidence>
<dbReference type="Pfam" id="PF13476">
    <property type="entry name" value="AAA_23"/>
    <property type="match status" value="1"/>
</dbReference>
<feature type="coiled-coil region" evidence="1">
    <location>
        <begin position="208"/>
        <end position="260"/>
    </location>
</feature>
<feature type="coiled-coil region" evidence="1">
    <location>
        <begin position="311"/>
        <end position="363"/>
    </location>
</feature>
<dbReference type="InterPro" id="IPR027417">
    <property type="entry name" value="P-loop_NTPase"/>
</dbReference>
<reference evidence="3" key="1">
    <citation type="submission" date="2016-04" db="EMBL/GenBank/DDBJ databases">
        <authorList>
            <person name="Evans L.H."/>
            <person name="Alamgir A."/>
            <person name="Owens N."/>
            <person name="Weber N.D."/>
            <person name="Virtaneva K."/>
            <person name="Barbian K."/>
            <person name="Babar A."/>
            <person name="Rosenke K."/>
        </authorList>
    </citation>
    <scope>NUCLEOTIDE SEQUENCE</scope>
    <source>
        <strain evidence="3">86-1</strain>
    </source>
</reference>
<proteinExistence type="predicted"/>
<dbReference type="PANTHER" id="PTHR32114:SF2">
    <property type="entry name" value="ABC TRANSPORTER ABCH.3"/>
    <property type="match status" value="1"/>
</dbReference>
<dbReference type="GO" id="GO:0006302">
    <property type="term" value="P:double-strand break repair"/>
    <property type="evidence" value="ECO:0007669"/>
    <property type="project" value="InterPro"/>
</dbReference>
<dbReference type="InterPro" id="IPR038729">
    <property type="entry name" value="Rad50/SbcC_AAA"/>
</dbReference>
<dbReference type="PANTHER" id="PTHR32114">
    <property type="entry name" value="ABC TRANSPORTER ABCH.3"/>
    <property type="match status" value="1"/>
</dbReference>
<evidence type="ECO:0000259" key="2">
    <source>
        <dbReference type="Pfam" id="PF13476"/>
    </source>
</evidence>
<dbReference type="Pfam" id="PF13558">
    <property type="entry name" value="SbcC_Walker_B"/>
    <property type="match status" value="1"/>
</dbReference>
<dbReference type="AlphaFoldDB" id="A0A212IW01"/>
<dbReference type="GO" id="GO:0016887">
    <property type="term" value="F:ATP hydrolysis activity"/>
    <property type="evidence" value="ECO:0007669"/>
    <property type="project" value="InterPro"/>
</dbReference>
<dbReference type="SUPFAM" id="SSF52540">
    <property type="entry name" value="P-loop containing nucleoside triphosphate hydrolases"/>
    <property type="match status" value="1"/>
</dbReference>
<sequence length="1027" mass="115311">MKILAIRGKNLASLEGEFEVDFTAEPLKSAGIFAITGSTGSGKSTLLDTLCLALFDDIPRNRTAESIRIIDVKDKTINHTDSRNILRRGTSDGYAEVDFKSLGGETFRSRWSVRRSRDKIDGSLQNTEFRLTNLTTNLEVQGRKTELLAKIVELIGLTFDQFTRAVLLAQGDFATFLKATQKEKAELLEKLTGTDIYSRISSSIYEKSKNAEQDLTLLQERIKGIELLSDDDLEALSTEKQAILLELETLKIEVTQLTAKIKWITDEELLANGVKQAEHQLADSQKAIEEAKPRYEYLAKTDRVQGIRDDYNALKNSQEQLADNRANLTKQQSDRDANALLLKQATEQLMACEKEQVRHLEEVSKIEPQIKKARELDIRIVGAKSNLESVTKEYQQTIESKIKIEKSILATQSAMETAEKTIEKNNLWFADHKEYVHIVPRVDLIINLLNDVETAQKQGTNNSKTLAESKEILYREEQKLVGLKTEAERLNNLLPAEIAVLRAKLQDGNPCPVCGSLHHPMADIQGESLEEAELSRAKKEVSDKITSLADSIDKGKSENIRLQSMIDSYATQSAEALAKLTDCLGGLPTWQQEFEQGQLQNRLKKITELWNKYISEQTTTNEQIGKLKTSLEHEHKNLAEIKEEALSKEAKYKNSKTELEKLQGNRSEVLDGKSADAIEKILGDTTNKTADRLKKLTTSKGEIATKGETFAGIISQILADISNLSKRCEDLQKTIDAWLILQNGEISAEQLTELLSKDSSWLTSEREALSRFRENKTSAQATLAERRKNLEKHYEAEIKLADGEEQEILKTILAERNSYIEQKTKRNTEIDMLVANHERGQIKIKAFEKELTEKSTLSENWKKLNDMFGSADGAKFKVLAQGYTLEALLTYANKHLQELSKRYELQRIPDTLGLQVVDLDMLGEVRTVHSLSGGESFLISLALALGLSSLSSNRMKVESLFIDEGFGSLDIDTLRIAMDALEQLQTQGRKIGVISHVAEMTERITTQVRVVKTSNGRSKVEVSGGYK</sequence>
<organism evidence="3">
    <name type="scientific">uncultured Dysgonomonas sp</name>
    <dbReference type="NCBI Taxonomy" id="206096"/>
    <lineage>
        <taxon>Bacteria</taxon>
        <taxon>Pseudomonadati</taxon>
        <taxon>Bacteroidota</taxon>
        <taxon>Bacteroidia</taxon>
        <taxon>Bacteroidales</taxon>
        <taxon>Dysgonomonadaceae</taxon>
        <taxon>Dysgonomonas</taxon>
        <taxon>environmental samples</taxon>
    </lineage>
</organism>
<accession>A0A212IW01</accession>
<protein>
    <submittedName>
        <fullName evidence="3">Putative nuclease sbcCD, subunit C</fullName>
    </submittedName>
</protein>
<dbReference type="EMBL" id="FLUM01000001">
    <property type="protein sequence ID" value="SBV91376.1"/>
    <property type="molecule type" value="Genomic_DNA"/>
</dbReference>
<dbReference type="RefSeq" id="WP_296938218.1">
    <property type="nucleotide sequence ID" value="NZ_LT599032.1"/>
</dbReference>
<evidence type="ECO:0000313" key="3">
    <source>
        <dbReference type="EMBL" id="SBV91376.1"/>
    </source>
</evidence>
<name>A0A212IW01_9BACT</name>
<keyword evidence="1" id="KW-0175">Coiled coil</keyword>